<organism evidence="2 3">
    <name type="scientific">Phaeosphaeria nodorum (strain SN15 / ATCC MYA-4574 / FGSC 10173)</name>
    <name type="common">Glume blotch fungus</name>
    <name type="synonym">Parastagonospora nodorum</name>
    <dbReference type="NCBI Taxonomy" id="321614"/>
    <lineage>
        <taxon>Eukaryota</taxon>
        <taxon>Fungi</taxon>
        <taxon>Dikarya</taxon>
        <taxon>Ascomycota</taxon>
        <taxon>Pezizomycotina</taxon>
        <taxon>Dothideomycetes</taxon>
        <taxon>Pleosporomycetidae</taxon>
        <taxon>Pleosporales</taxon>
        <taxon>Pleosporineae</taxon>
        <taxon>Phaeosphaeriaceae</taxon>
        <taxon>Parastagonospora</taxon>
    </lineage>
</organism>
<evidence type="ECO:0000313" key="3">
    <source>
        <dbReference type="Proteomes" id="UP000001055"/>
    </source>
</evidence>
<accession>Q0ULY0</accession>
<dbReference type="GeneID" id="5974473"/>
<feature type="chain" id="PRO_5012249219" evidence="1">
    <location>
        <begin position="16"/>
        <end position="110"/>
    </location>
</feature>
<keyword evidence="1" id="KW-0732">Signal</keyword>
<name>Q0ULY0_PHANO</name>
<dbReference type="Proteomes" id="UP000001055">
    <property type="component" value="Unassembled WGS sequence"/>
</dbReference>
<dbReference type="EMBL" id="CH445334">
    <property type="protein sequence ID" value="EAT85885.1"/>
    <property type="molecule type" value="Genomic_DNA"/>
</dbReference>
<dbReference type="RefSeq" id="XP_001797583.1">
    <property type="nucleotide sequence ID" value="XM_001797531.1"/>
</dbReference>
<feature type="signal peptide" evidence="1">
    <location>
        <begin position="1"/>
        <end position="15"/>
    </location>
</feature>
<dbReference type="KEGG" id="pno:SNOG_07234"/>
<dbReference type="VEuPathDB" id="FungiDB:JI435_072340"/>
<protein>
    <submittedName>
        <fullName evidence="2">Uncharacterized protein</fullName>
    </submittedName>
</protein>
<proteinExistence type="predicted"/>
<evidence type="ECO:0000313" key="2">
    <source>
        <dbReference type="EMBL" id="EAT85885.1"/>
    </source>
</evidence>
<sequence>MFLPLLLTLLPAAFSLPHTTTSTHTPTPEPYNCGYALTRHNSSAYVGLYAHNRCEDFFFNETIIGYQDAFAYRLYGGYVDGPIFKGPTSEESEMAFADPKPKWYTCKGSA</sequence>
<dbReference type="InParanoid" id="Q0ULY0"/>
<dbReference type="OMA" id="SIFGGCR"/>
<gene>
    <name evidence="2" type="ORF">SNOG_07234</name>
</gene>
<dbReference type="eggNOG" id="ENOG502RFQH">
    <property type="taxonomic scope" value="Eukaryota"/>
</dbReference>
<dbReference type="AlphaFoldDB" id="Q0ULY0"/>
<reference evidence="3" key="1">
    <citation type="journal article" date="2007" name="Plant Cell">
        <title>Dothideomycete-plant interactions illuminated by genome sequencing and EST analysis of the wheat pathogen Stagonospora nodorum.</title>
        <authorList>
            <person name="Hane J.K."/>
            <person name="Lowe R.G."/>
            <person name="Solomon P.S."/>
            <person name="Tan K.C."/>
            <person name="Schoch C.L."/>
            <person name="Spatafora J.W."/>
            <person name="Crous P.W."/>
            <person name="Kodira C."/>
            <person name="Birren B.W."/>
            <person name="Galagan J.E."/>
            <person name="Torriani S.F."/>
            <person name="McDonald B.A."/>
            <person name="Oliver R.P."/>
        </authorList>
    </citation>
    <scope>NUCLEOTIDE SEQUENCE [LARGE SCALE GENOMIC DNA]</scope>
    <source>
        <strain evidence="3">SN15 / ATCC MYA-4574 / FGSC 10173</strain>
    </source>
</reference>
<evidence type="ECO:0000256" key="1">
    <source>
        <dbReference type="SAM" id="SignalP"/>
    </source>
</evidence>
<dbReference type="HOGENOM" id="CLU_1970147_0_0_1"/>